<feature type="signal peptide" evidence="4">
    <location>
        <begin position="1"/>
        <end position="17"/>
    </location>
</feature>
<sequence>MATAVLAVLVPAGSAGAATQTVRTAAAAVRPAVVDITTTLAGGQGSAAGTGMVLSSSGLVLTNNHVIEGAATIKARDVGNGRTYTATVVGYDRTDDVAVLRLTGASGLRTMRFSRTPARLGQTVVAVGNAYGRGGTPVAVSGRVTALGRTITASDEGVEEVLRGVVQTDAAIVPGDSGGPLVNLAGQVLGMDTAGGKGPSGSAGFAVPIARAMLIEAQIVAGRSSATVHVGPSAMLGIGVVDGRRSGALVQQVTKGGPAAAAGISVGDTVTWVAGHAVSGVGALGRIMSTLSPGTSVSVRWVDAHGSSHSARATLAVGAPQ</sequence>
<evidence type="ECO:0000256" key="3">
    <source>
        <dbReference type="ARBA" id="ARBA00022801"/>
    </source>
</evidence>
<dbReference type="AlphaFoldDB" id="A0A4V2F501"/>
<name>A0A4V2F501_9ACTN</name>
<dbReference type="GO" id="GO:0004252">
    <property type="term" value="F:serine-type endopeptidase activity"/>
    <property type="evidence" value="ECO:0007669"/>
    <property type="project" value="InterPro"/>
</dbReference>
<dbReference type="PRINTS" id="PR00834">
    <property type="entry name" value="PROTEASES2C"/>
</dbReference>
<evidence type="ECO:0000259" key="5">
    <source>
        <dbReference type="PROSITE" id="PS50106"/>
    </source>
</evidence>
<keyword evidence="3" id="KW-0378">Hydrolase</keyword>
<dbReference type="InterPro" id="IPR001940">
    <property type="entry name" value="Peptidase_S1C"/>
</dbReference>
<dbReference type="RefSeq" id="WP_165400072.1">
    <property type="nucleotide sequence ID" value="NZ_SGXD01000001.1"/>
</dbReference>
<reference evidence="6 7" key="1">
    <citation type="submission" date="2019-02" db="EMBL/GenBank/DDBJ databases">
        <title>Genomic Encyclopedia of Type Strains, Phase IV (KMG-IV): sequencing the most valuable type-strain genomes for metagenomic binning, comparative biology and taxonomic classification.</title>
        <authorList>
            <person name="Goeker M."/>
        </authorList>
    </citation>
    <scope>NUCLEOTIDE SEQUENCE [LARGE SCALE GENOMIC DNA]</scope>
    <source>
        <strain evidence="6 7">DSM 45622</strain>
    </source>
</reference>
<keyword evidence="2 6" id="KW-0645">Protease</keyword>
<feature type="domain" description="PDZ" evidence="5">
    <location>
        <begin position="225"/>
        <end position="281"/>
    </location>
</feature>
<dbReference type="Pfam" id="PF13180">
    <property type="entry name" value="PDZ_2"/>
    <property type="match status" value="1"/>
</dbReference>
<dbReference type="InterPro" id="IPR001478">
    <property type="entry name" value="PDZ"/>
</dbReference>
<dbReference type="InterPro" id="IPR043504">
    <property type="entry name" value="Peptidase_S1_PA_chymotrypsin"/>
</dbReference>
<dbReference type="Proteomes" id="UP000293638">
    <property type="component" value="Unassembled WGS sequence"/>
</dbReference>
<keyword evidence="7" id="KW-1185">Reference proteome</keyword>
<evidence type="ECO:0000256" key="2">
    <source>
        <dbReference type="ARBA" id="ARBA00022670"/>
    </source>
</evidence>
<dbReference type="PANTHER" id="PTHR43343">
    <property type="entry name" value="PEPTIDASE S12"/>
    <property type="match status" value="1"/>
</dbReference>
<dbReference type="InterPro" id="IPR051201">
    <property type="entry name" value="Chloro_Bact_Ser_Proteases"/>
</dbReference>
<dbReference type="Gene3D" id="2.30.42.10">
    <property type="match status" value="1"/>
</dbReference>
<evidence type="ECO:0000313" key="7">
    <source>
        <dbReference type="Proteomes" id="UP000293638"/>
    </source>
</evidence>
<keyword evidence="4" id="KW-0732">Signal</keyword>
<evidence type="ECO:0000256" key="1">
    <source>
        <dbReference type="ARBA" id="ARBA00010541"/>
    </source>
</evidence>
<dbReference type="SUPFAM" id="SSF50156">
    <property type="entry name" value="PDZ domain-like"/>
    <property type="match status" value="1"/>
</dbReference>
<dbReference type="EMBL" id="SGXD01000001">
    <property type="protein sequence ID" value="RZS91099.1"/>
    <property type="molecule type" value="Genomic_DNA"/>
</dbReference>
<dbReference type="Pfam" id="PF13365">
    <property type="entry name" value="Trypsin_2"/>
    <property type="match status" value="1"/>
</dbReference>
<dbReference type="InterPro" id="IPR009003">
    <property type="entry name" value="Peptidase_S1_PA"/>
</dbReference>
<evidence type="ECO:0000256" key="4">
    <source>
        <dbReference type="SAM" id="SignalP"/>
    </source>
</evidence>
<feature type="chain" id="PRO_5020327747" evidence="4">
    <location>
        <begin position="18"/>
        <end position="321"/>
    </location>
</feature>
<dbReference type="SUPFAM" id="SSF50494">
    <property type="entry name" value="Trypsin-like serine proteases"/>
    <property type="match status" value="1"/>
</dbReference>
<protein>
    <submittedName>
        <fullName evidence="6">S1-C subfamily serine protease</fullName>
    </submittedName>
</protein>
<evidence type="ECO:0000313" key="6">
    <source>
        <dbReference type="EMBL" id="RZS91099.1"/>
    </source>
</evidence>
<dbReference type="InterPro" id="IPR036034">
    <property type="entry name" value="PDZ_sf"/>
</dbReference>
<dbReference type="Gene3D" id="2.40.10.10">
    <property type="entry name" value="Trypsin-like serine proteases"/>
    <property type="match status" value="2"/>
</dbReference>
<dbReference type="GO" id="GO:0006508">
    <property type="term" value="P:proteolysis"/>
    <property type="evidence" value="ECO:0007669"/>
    <property type="project" value="UniProtKB-KW"/>
</dbReference>
<dbReference type="InterPro" id="IPR033116">
    <property type="entry name" value="TRYPSIN_SER"/>
</dbReference>
<organism evidence="6 7">
    <name type="scientific">Motilibacter rhizosphaerae</name>
    <dbReference type="NCBI Taxonomy" id="598652"/>
    <lineage>
        <taxon>Bacteria</taxon>
        <taxon>Bacillati</taxon>
        <taxon>Actinomycetota</taxon>
        <taxon>Actinomycetes</taxon>
        <taxon>Motilibacterales</taxon>
        <taxon>Motilibacteraceae</taxon>
        <taxon>Motilibacter</taxon>
    </lineage>
</organism>
<accession>A0A4V2F501</accession>
<dbReference type="PANTHER" id="PTHR43343:SF3">
    <property type="entry name" value="PROTEASE DO-LIKE 8, CHLOROPLASTIC"/>
    <property type="match status" value="1"/>
</dbReference>
<proteinExistence type="inferred from homology"/>
<gene>
    <name evidence="6" type="ORF">EV189_0332</name>
</gene>
<comment type="caution">
    <text evidence="6">The sequence shown here is derived from an EMBL/GenBank/DDBJ whole genome shotgun (WGS) entry which is preliminary data.</text>
</comment>
<dbReference type="PROSITE" id="PS50106">
    <property type="entry name" value="PDZ"/>
    <property type="match status" value="1"/>
</dbReference>
<dbReference type="PROSITE" id="PS00135">
    <property type="entry name" value="TRYPSIN_SER"/>
    <property type="match status" value="1"/>
</dbReference>
<comment type="similarity">
    <text evidence="1">Belongs to the peptidase S1C family.</text>
</comment>